<accession>A0A506UIU0</accession>
<gene>
    <name evidence="1" type="ORF">FJU08_01280</name>
</gene>
<dbReference type="AlphaFoldDB" id="A0A506UIU0"/>
<sequence length="102" mass="11201">MTNDLERMIRVVGEKLASIPPIKSDPYERYFESQKAHRAAAQQAFAALEAEAGAQTADNWNGAMIRLCGIRSTSTSGVAGALNNWIKAAKLKLAAEQRLKRR</sequence>
<name>A0A506UIU0_9HYPH</name>
<keyword evidence="2" id="KW-1185">Reference proteome</keyword>
<protein>
    <submittedName>
        <fullName evidence="1">Uncharacterized protein</fullName>
    </submittedName>
</protein>
<dbReference type="Proteomes" id="UP000318801">
    <property type="component" value="Unassembled WGS sequence"/>
</dbReference>
<proteinExistence type="predicted"/>
<organism evidence="1 2">
    <name type="scientific">Martelella alba</name>
    <dbReference type="NCBI Taxonomy" id="2590451"/>
    <lineage>
        <taxon>Bacteria</taxon>
        <taxon>Pseudomonadati</taxon>
        <taxon>Pseudomonadota</taxon>
        <taxon>Alphaproteobacteria</taxon>
        <taxon>Hyphomicrobiales</taxon>
        <taxon>Aurantimonadaceae</taxon>
        <taxon>Martelella</taxon>
    </lineage>
</organism>
<comment type="caution">
    <text evidence="1">The sequence shown here is derived from an EMBL/GenBank/DDBJ whole genome shotgun (WGS) entry which is preliminary data.</text>
</comment>
<dbReference type="EMBL" id="VHLG01000001">
    <property type="protein sequence ID" value="TPW33226.1"/>
    <property type="molecule type" value="Genomic_DNA"/>
</dbReference>
<reference evidence="1 2" key="1">
    <citation type="submission" date="2019-06" db="EMBL/GenBank/DDBJ databases">
        <authorList>
            <person name="Li M."/>
        </authorList>
    </citation>
    <scope>NUCLEOTIDE SEQUENCE [LARGE SCALE GENOMIC DNA]</scope>
    <source>
        <strain evidence="1 2">BGMRC2036</strain>
    </source>
</reference>
<evidence type="ECO:0000313" key="1">
    <source>
        <dbReference type="EMBL" id="TPW33226.1"/>
    </source>
</evidence>
<dbReference type="OrthoDB" id="8450775at2"/>
<dbReference type="RefSeq" id="WP_141147164.1">
    <property type="nucleotide sequence ID" value="NZ_VHLG01000001.1"/>
</dbReference>
<evidence type="ECO:0000313" key="2">
    <source>
        <dbReference type="Proteomes" id="UP000318801"/>
    </source>
</evidence>